<reference evidence="4 5" key="1">
    <citation type="submission" date="2017-07" db="EMBL/GenBank/DDBJ databases">
        <title>Draft Genome Sequences of Select Purple Nonsulfur Bacteria.</title>
        <authorList>
            <person name="Lasarre B."/>
            <person name="Mckinlay J.B."/>
        </authorList>
    </citation>
    <scope>NUCLEOTIDE SEQUENCE [LARGE SCALE GENOMIC DNA]</scope>
    <source>
        <strain evidence="4 5">DSM 5909</strain>
    </source>
</reference>
<dbReference type="Pfam" id="PF02470">
    <property type="entry name" value="MlaD"/>
    <property type="match status" value="1"/>
</dbReference>
<evidence type="ECO:0000313" key="4">
    <source>
        <dbReference type="EMBL" id="RAI38640.1"/>
    </source>
</evidence>
<evidence type="ECO:0000313" key="5">
    <source>
        <dbReference type="Proteomes" id="UP000249130"/>
    </source>
</evidence>
<feature type="compositionally biased region" description="Low complexity" evidence="1">
    <location>
        <begin position="269"/>
        <end position="283"/>
    </location>
</feature>
<dbReference type="OrthoDB" id="9808689at2"/>
<keyword evidence="5" id="KW-1185">Reference proteome</keyword>
<protein>
    <recommendedName>
        <fullName evidence="3">Mce/MlaD domain-containing protein</fullName>
    </recommendedName>
</protein>
<feature type="transmembrane region" description="Helical" evidence="2">
    <location>
        <begin position="7"/>
        <end position="28"/>
    </location>
</feature>
<dbReference type="PANTHER" id="PTHR36698">
    <property type="entry name" value="BLL5892 PROTEIN"/>
    <property type="match status" value="1"/>
</dbReference>
<accession>A0A327KIQ3</accession>
<keyword evidence="2" id="KW-1133">Transmembrane helix</keyword>
<sequence>METRANYILVGLFTLTALIGAFVFVYWFSAPPGGLDRKRYDVVFEGAVSGLRPGSWVLFNGLRVGDVTSVRIDPDAPRQVIVGIAVDRSVVLRTDTSVGLDFQGLTGFASVALRGASATAPVLDPPVLRADLTAGQDVTSAARSVLRRLDALVADNETSFRSTLKNMEAFTQTLADNSERIDRIMAKAESVMNGAETKLEDVALAARSIRTLADNLDKNIGQMSSGLTRFSQTGLREWERLAVDGRRAISTLEQAVKNIDQNPSRLLFGGAPAAPAGRGARTQ</sequence>
<name>A0A327KIQ3_9BRAD</name>
<gene>
    <name evidence="4" type="ORF">CH341_27465</name>
</gene>
<dbReference type="RefSeq" id="WP_111422175.1">
    <property type="nucleotide sequence ID" value="NZ_NPEX01000346.1"/>
</dbReference>
<dbReference type="InterPro" id="IPR003399">
    <property type="entry name" value="Mce/MlaD"/>
</dbReference>
<evidence type="ECO:0000256" key="1">
    <source>
        <dbReference type="SAM" id="MobiDB-lite"/>
    </source>
</evidence>
<dbReference type="EMBL" id="NPEX01000346">
    <property type="protein sequence ID" value="RAI38640.1"/>
    <property type="molecule type" value="Genomic_DNA"/>
</dbReference>
<keyword evidence="2" id="KW-0812">Transmembrane</keyword>
<dbReference type="Proteomes" id="UP000249130">
    <property type="component" value="Unassembled WGS sequence"/>
</dbReference>
<evidence type="ECO:0000256" key="2">
    <source>
        <dbReference type="SAM" id="Phobius"/>
    </source>
</evidence>
<feature type="region of interest" description="Disordered" evidence="1">
    <location>
        <begin position="263"/>
        <end position="283"/>
    </location>
</feature>
<feature type="domain" description="Mce/MlaD" evidence="3">
    <location>
        <begin position="40"/>
        <end position="114"/>
    </location>
</feature>
<organism evidence="4 5">
    <name type="scientific">Rhodoplanes roseus</name>
    <dbReference type="NCBI Taxonomy" id="29409"/>
    <lineage>
        <taxon>Bacteria</taxon>
        <taxon>Pseudomonadati</taxon>
        <taxon>Pseudomonadota</taxon>
        <taxon>Alphaproteobacteria</taxon>
        <taxon>Hyphomicrobiales</taxon>
        <taxon>Nitrobacteraceae</taxon>
        <taxon>Rhodoplanes</taxon>
    </lineage>
</organism>
<dbReference type="PANTHER" id="PTHR36698:SF2">
    <property type="entry name" value="MCE_MLAD DOMAIN-CONTAINING PROTEIN"/>
    <property type="match status" value="1"/>
</dbReference>
<proteinExistence type="predicted"/>
<comment type="caution">
    <text evidence="4">The sequence shown here is derived from an EMBL/GenBank/DDBJ whole genome shotgun (WGS) entry which is preliminary data.</text>
</comment>
<evidence type="ECO:0000259" key="3">
    <source>
        <dbReference type="Pfam" id="PF02470"/>
    </source>
</evidence>
<dbReference type="AlphaFoldDB" id="A0A327KIQ3"/>
<keyword evidence="2" id="KW-0472">Membrane</keyword>